<gene>
    <name evidence="2" type="ORF">E1294_02360</name>
</gene>
<organism evidence="2 3">
    <name type="scientific">Nonomuraea diastatica</name>
    <dbReference type="NCBI Taxonomy" id="1848329"/>
    <lineage>
        <taxon>Bacteria</taxon>
        <taxon>Bacillati</taxon>
        <taxon>Actinomycetota</taxon>
        <taxon>Actinomycetes</taxon>
        <taxon>Streptosporangiales</taxon>
        <taxon>Streptosporangiaceae</taxon>
        <taxon>Nonomuraea</taxon>
    </lineage>
</organism>
<dbReference type="EMBL" id="SMKP01000004">
    <property type="protein sequence ID" value="TDD25774.1"/>
    <property type="molecule type" value="Genomic_DNA"/>
</dbReference>
<dbReference type="AlphaFoldDB" id="A0A4R4X615"/>
<keyword evidence="1" id="KW-1133">Transmembrane helix</keyword>
<feature type="transmembrane region" description="Helical" evidence="1">
    <location>
        <begin position="12"/>
        <end position="34"/>
    </location>
</feature>
<dbReference type="RefSeq" id="WP_132503957.1">
    <property type="nucleotide sequence ID" value="NZ_SMKP01000004.1"/>
</dbReference>
<sequence>MVGKHGSRIRRFFTSVALGLLLSSGVYGALVAIFGLTWADLVTPRAILLALGSIVAVSVLTSIATRIKLLRVHADLLRDGMFLPRAERVHEWSYFNVHEQDVKDPSGNRPYFRRNSDEELREAVREARFILVDGPPKAGKSFAAAKAVQAVWPGKKLLIPAKPNSPAELLNGGLPLRNTVLWLDGFHRHLDHET</sequence>
<keyword evidence="1" id="KW-0472">Membrane</keyword>
<feature type="transmembrane region" description="Helical" evidence="1">
    <location>
        <begin position="46"/>
        <end position="64"/>
    </location>
</feature>
<keyword evidence="3" id="KW-1185">Reference proteome</keyword>
<dbReference type="Proteomes" id="UP000294543">
    <property type="component" value="Unassembled WGS sequence"/>
</dbReference>
<evidence type="ECO:0000313" key="3">
    <source>
        <dbReference type="Proteomes" id="UP000294543"/>
    </source>
</evidence>
<name>A0A4R4X615_9ACTN</name>
<evidence type="ECO:0000313" key="2">
    <source>
        <dbReference type="EMBL" id="TDD25774.1"/>
    </source>
</evidence>
<dbReference type="OrthoDB" id="4532668at2"/>
<accession>A0A4R4X615</accession>
<comment type="caution">
    <text evidence="2">The sequence shown here is derived from an EMBL/GenBank/DDBJ whole genome shotgun (WGS) entry which is preliminary data.</text>
</comment>
<keyword evidence="1" id="KW-0812">Transmembrane</keyword>
<proteinExistence type="predicted"/>
<reference evidence="2 3" key="1">
    <citation type="submission" date="2019-03" db="EMBL/GenBank/DDBJ databases">
        <title>Draft genome sequences of novel Actinobacteria.</title>
        <authorList>
            <person name="Sahin N."/>
            <person name="Ay H."/>
            <person name="Saygin H."/>
        </authorList>
    </citation>
    <scope>NUCLEOTIDE SEQUENCE [LARGE SCALE GENOMIC DNA]</scope>
    <source>
        <strain evidence="2 3">KC712</strain>
    </source>
</reference>
<evidence type="ECO:0000256" key="1">
    <source>
        <dbReference type="SAM" id="Phobius"/>
    </source>
</evidence>
<protein>
    <submittedName>
        <fullName evidence="2">Uncharacterized protein</fullName>
    </submittedName>
</protein>